<evidence type="ECO:0000256" key="1">
    <source>
        <dbReference type="SAM" id="MobiDB-lite"/>
    </source>
</evidence>
<proteinExistence type="predicted"/>
<protein>
    <submittedName>
        <fullName evidence="2">Uncharacterized protein</fullName>
    </submittedName>
</protein>
<sequence length="330" mass="37803">MESRFSHSVTCIERRLYRKMGCKQSKIKVQPVDPAKESRDNRNLARGESLIEYEIDDRTGNKKRLNKSKSKKSFGSNVSLDDERSTADSDRGFSATSKTSKNSNDSGLGDDYGHIITEDSNPDAVAQIEGEFGDERDDLDLGIVGTAVVPRASAKDRERLEEAMVMQALREEGLIARQTAQSNGGMSFDIMADGEAIRPPPRLAKLERRKKKKTLTEEDIRKKLEKAERRKKRKEQERLEKIKEKEKSNPNAALDKFAQLQKEKEEQVYQKMDTVTENKEKRLMEIREKIRKREEHAALVRKRKELAKLEAGLNEHENNEQNQISADQSQ</sequence>
<keyword evidence="4" id="KW-1185">Reference proteome</keyword>
<dbReference type="PROSITE" id="PS51663">
    <property type="entry name" value="STATHMIN_3"/>
    <property type="match status" value="1"/>
</dbReference>
<evidence type="ECO:0000313" key="2">
    <source>
        <dbReference type="EMBL" id="KAJ8306002.1"/>
    </source>
</evidence>
<evidence type="ECO:0000313" key="3">
    <source>
        <dbReference type="EMBL" id="KAJ8313129.1"/>
    </source>
</evidence>
<dbReference type="EMBL" id="JARBDR010000813">
    <property type="protein sequence ID" value="KAJ8306002.1"/>
    <property type="molecule type" value="Genomic_DNA"/>
</dbReference>
<dbReference type="EMBL" id="JARBDR010000435">
    <property type="protein sequence ID" value="KAJ8313129.1"/>
    <property type="molecule type" value="Genomic_DNA"/>
</dbReference>
<dbReference type="InterPro" id="IPR036002">
    <property type="entry name" value="Stathmin_sf"/>
</dbReference>
<dbReference type="PRINTS" id="PR00345">
    <property type="entry name" value="STATHMIN"/>
</dbReference>
<feature type="compositionally biased region" description="Polar residues" evidence="1">
    <location>
        <begin position="94"/>
        <end position="106"/>
    </location>
</feature>
<feature type="region of interest" description="Disordered" evidence="1">
    <location>
        <begin position="191"/>
        <end position="254"/>
    </location>
</feature>
<feature type="compositionally biased region" description="Basic residues" evidence="1">
    <location>
        <begin position="61"/>
        <end position="72"/>
    </location>
</feature>
<comment type="caution">
    <text evidence="2">The sequence shown here is derived from an EMBL/GenBank/DDBJ whole genome shotgun (WGS) entry which is preliminary data.</text>
</comment>
<evidence type="ECO:0000313" key="4">
    <source>
        <dbReference type="Proteomes" id="UP001217089"/>
    </source>
</evidence>
<reference evidence="2 4" key="1">
    <citation type="submission" date="2022-12" db="EMBL/GenBank/DDBJ databases">
        <title>Chromosome-level genome of Tegillarca granosa.</title>
        <authorList>
            <person name="Kim J."/>
        </authorList>
    </citation>
    <scope>NUCLEOTIDE SEQUENCE [LARGE SCALE GENOMIC DNA]</scope>
    <source>
        <strain evidence="2">Teg-2019</strain>
        <tissue evidence="2">Adductor muscle</tissue>
    </source>
</reference>
<feature type="compositionally biased region" description="Basic and acidic residues" evidence="1">
    <location>
        <begin position="34"/>
        <end position="45"/>
    </location>
</feature>
<accession>A0ABQ9EPZ1</accession>
<dbReference type="Proteomes" id="UP001217089">
    <property type="component" value="Unassembled WGS sequence"/>
</dbReference>
<dbReference type="PANTHER" id="PTHR10104">
    <property type="entry name" value="STATHMIN"/>
    <property type="match status" value="1"/>
</dbReference>
<feature type="region of interest" description="Disordered" evidence="1">
    <location>
        <begin position="23"/>
        <end position="113"/>
    </location>
</feature>
<name>A0ABQ9EPZ1_TEGGR</name>
<feature type="compositionally biased region" description="Basic and acidic residues" evidence="1">
    <location>
        <begin position="214"/>
        <end position="248"/>
    </location>
</feature>
<organism evidence="2 4">
    <name type="scientific">Tegillarca granosa</name>
    <name type="common">Malaysian cockle</name>
    <name type="synonym">Anadara granosa</name>
    <dbReference type="NCBI Taxonomy" id="220873"/>
    <lineage>
        <taxon>Eukaryota</taxon>
        <taxon>Metazoa</taxon>
        <taxon>Spiralia</taxon>
        <taxon>Lophotrochozoa</taxon>
        <taxon>Mollusca</taxon>
        <taxon>Bivalvia</taxon>
        <taxon>Autobranchia</taxon>
        <taxon>Pteriomorphia</taxon>
        <taxon>Arcoida</taxon>
        <taxon>Arcoidea</taxon>
        <taxon>Arcidae</taxon>
        <taxon>Tegillarca</taxon>
    </lineage>
</organism>
<gene>
    <name evidence="3" type="ORF">KUTeg_009319</name>
    <name evidence="2" type="ORF">KUTeg_016547</name>
</gene>
<dbReference type="InterPro" id="IPR000956">
    <property type="entry name" value="Stathmin_fam"/>
</dbReference>
<dbReference type="Gene3D" id="6.10.280.30">
    <property type="match status" value="1"/>
</dbReference>
<dbReference type="SUPFAM" id="SSF101494">
    <property type="entry name" value="Stathmin"/>
    <property type="match status" value="1"/>
</dbReference>
<dbReference type="Pfam" id="PF00836">
    <property type="entry name" value="Stathmin"/>
    <property type="match status" value="1"/>
</dbReference>
<feature type="compositionally biased region" description="Basic and acidic residues" evidence="1">
    <location>
        <begin position="81"/>
        <end position="91"/>
    </location>
</feature>